<name>A0A9P9JKE5_9HYPO</name>
<dbReference type="PANTHER" id="PTHR38116">
    <property type="entry name" value="CHROMOSOME 7, WHOLE GENOME SHOTGUN SEQUENCE"/>
    <property type="match status" value="1"/>
</dbReference>
<sequence length="332" mass="37419">MYASGLTVKFVSVKEMLSTSQRLTAEERKERKRFQNRLNQRARRQRVKDREADTTKLFWVERWRLGEDSSPSTQKPPHVVNSSEDIANDGQALRLAERPPSQHPTKISGTPNRAPPPLQPASTHGADLSLPADHALIRLITHNVCRGLVENKSILRLMASFINAVHNPPLPPDVAAGCSTVVLRTTHQTIPTGLLPTQLQMNSPHPSWMDILPFPEIRNNLIRGQYMFNHRSFLEDLVGDLIYIMPPRDPDQEGLMPTTCPRMNQRSQPTHNGNGLILWGEPYLKESWEASPQFLAKWAWAVEGCRDLVDVSNGWRTTRGEDLLQTSGSGQP</sequence>
<gene>
    <name evidence="2" type="ORF">EDB81DRAFT_713027</name>
</gene>
<evidence type="ECO:0000256" key="1">
    <source>
        <dbReference type="SAM" id="MobiDB-lite"/>
    </source>
</evidence>
<dbReference type="OrthoDB" id="125347at2759"/>
<dbReference type="CDD" id="cd14688">
    <property type="entry name" value="bZIP_YAP"/>
    <property type="match status" value="1"/>
</dbReference>
<feature type="region of interest" description="Disordered" evidence="1">
    <location>
        <begin position="96"/>
        <end position="125"/>
    </location>
</feature>
<dbReference type="PANTHER" id="PTHR38116:SF1">
    <property type="entry name" value="BZIP DOMAIN-CONTAINING PROTEIN"/>
    <property type="match status" value="1"/>
</dbReference>
<dbReference type="AlphaFoldDB" id="A0A9P9JKE5"/>
<comment type="caution">
    <text evidence="2">The sequence shown here is derived from an EMBL/GenBank/DDBJ whole genome shotgun (WGS) entry which is preliminary data.</text>
</comment>
<dbReference type="InterPro" id="IPR021833">
    <property type="entry name" value="DUF3425"/>
</dbReference>
<evidence type="ECO:0000313" key="3">
    <source>
        <dbReference type="Proteomes" id="UP000738349"/>
    </source>
</evidence>
<feature type="region of interest" description="Disordered" evidence="1">
    <location>
        <begin position="28"/>
        <end position="51"/>
    </location>
</feature>
<organism evidence="2 3">
    <name type="scientific">Dactylonectria macrodidyma</name>
    <dbReference type="NCBI Taxonomy" id="307937"/>
    <lineage>
        <taxon>Eukaryota</taxon>
        <taxon>Fungi</taxon>
        <taxon>Dikarya</taxon>
        <taxon>Ascomycota</taxon>
        <taxon>Pezizomycotina</taxon>
        <taxon>Sordariomycetes</taxon>
        <taxon>Hypocreomycetidae</taxon>
        <taxon>Hypocreales</taxon>
        <taxon>Nectriaceae</taxon>
        <taxon>Dactylonectria</taxon>
    </lineage>
</organism>
<evidence type="ECO:0000313" key="2">
    <source>
        <dbReference type="EMBL" id="KAH7166460.1"/>
    </source>
</evidence>
<reference evidence="2" key="1">
    <citation type="journal article" date="2021" name="Nat. Commun.">
        <title>Genetic determinants of endophytism in the Arabidopsis root mycobiome.</title>
        <authorList>
            <person name="Mesny F."/>
            <person name="Miyauchi S."/>
            <person name="Thiergart T."/>
            <person name="Pickel B."/>
            <person name="Atanasova L."/>
            <person name="Karlsson M."/>
            <person name="Huettel B."/>
            <person name="Barry K.W."/>
            <person name="Haridas S."/>
            <person name="Chen C."/>
            <person name="Bauer D."/>
            <person name="Andreopoulos W."/>
            <person name="Pangilinan J."/>
            <person name="LaButti K."/>
            <person name="Riley R."/>
            <person name="Lipzen A."/>
            <person name="Clum A."/>
            <person name="Drula E."/>
            <person name="Henrissat B."/>
            <person name="Kohler A."/>
            <person name="Grigoriev I.V."/>
            <person name="Martin F.M."/>
            <person name="Hacquard S."/>
        </authorList>
    </citation>
    <scope>NUCLEOTIDE SEQUENCE</scope>
    <source>
        <strain evidence="2">MPI-CAGE-AT-0147</strain>
    </source>
</reference>
<accession>A0A9P9JKE5</accession>
<dbReference type="Pfam" id="PF11905">
    <property type="entry name" value="DUF3425"/>
    <property type="match status" value="1"/>
</dbReference>
<evidence type="ECO:0008006" key="4">
    <source>
        <dbReference type="Google" id="ProtNLM"/>
    </source>
</evidence>
<protein>
    <recommendedName>
        <fullName evidence="4">BZIP domain-containing protein</fullName>
    </recommendedName>
</protein>
<proteinExistence type="predicted"/>
<dbReference type="EMBL" id="JAGMUV010000003">
    <property type="protein sequence ID" value="KAH7166460.1"/>
    <property type="molecule type" value="Genomic_DNA"/>
</dbReference>
<feature type="compositionally biased region" description="Basic residues" evidence="1">
    <location>
        <begin position="30"/>
        <end position="47"/>
    </location>
</feature>
<keyword evidence="3" id="KW-1185">Reference proteome</keyword>
<dbReference type="Proteomes" id="UP000738349">
    <property type="component" value="Unassembled WGS sequence"/>
</dbReference>